<evidence type="ECO:0000313" key="1">
    <source>
        <dbReference type="EMBL" id="KKO74918.1"/>
    </source>
</evidence>
<name>A0A0F9WPP6_9MICR</name>
<dbReference type="GeneID" id="36320372"/>
<dbReference type="RefSeq" id="XP_024330660.1">
    <property type="nucleotide sequence ID" value="XM_024475429.1"/>
</dbReference>
<accession>A0A0F9WPP6</accession>
<dbReference type="Proteomes" id="UP000034350">
    <property type="component" value="Unassembled WGS sequence"/>
</dbReference>
<keyword evidence="2" id="KW-1185">Reference proteome</keyword>
<gene>
    <name evidence="1" type="ORF">AAJ76_3900023220</name>
</gene>
<protein>
    <submittedName>
        <fullName evidence="1">Uncharacterized protein</fullName>
    </submittedName>
</protein>
<dbReference type="EMBL" id="JPQZ01000039">
    <property type="protein sequence ID" value="KKO74918.1"/>
    <property type="molecule type" value="Genomic_DNA"/>
</dbReference>
<proteinExistence type="predicted"/>
<dbReference type="VEuPathDB" id="MicrosporidiaDB:AAJ76_3900023220"/>
<dbReference type="AlphaFoldDB" id="A0A0F9WPP6"/>
<sequence length="126" mass="15525">MYKIIIYAEISKESLYCLLIQFSPIKSIKYKKYFVIEYFNKKDMKYSLEMIGEIKLFDKYIKYKILDDKCVYIVPDTTYLEVFDKFKCKKVDQKIIFESEEKMKEVIKIIEEEYVNYKKIKYKIFI</sequence>
<dbReference type="VEuPathDB" id="MicrosporidiaDB:G9O61_00g020200"/>
<evidence type="ECO:0000313" key="2">
    <source>
        <dbReference type="Proteomes" id="UP000034350"/>
    </source>
</evidence>
<comment type="caution">
    <text evidence="1">The sequence shown here is derived from an EMBL/GenBank/DDBJ whole genome shotgun (WGS) entry which is preliminary data.</text>
</comment>
<reference evidence="1 2" key="1">
    <citation type="journal article" date="2015" name="Environ. Microbiol.">
        <title>Genome analyses suggest the presence of polyploidy and recent human-driven expansions in eight global populations of the honeybee pathogen Nosema ceranae.</title>
        <authorList>
            <person name="Pelin A."/>
            <person name="Selman M."/>
            <person name="Aris-Brosou S."/>
            <person name="Farinelli L."/>
            <person name="Corradi N."/>
        </authorList>
    </citation>
    <scope>NUCLEOTIDE SEQUENCE [LARGE SCALE GENOMIC DNA]</scope>
    <source>
        <strain evidence="1 2">PA08 1199</strain>
    </source>
</reference>
<organism evidence="1 2">
    <name type="scientific">Vairimorpha ceranae</name>
    <dbReference type="NCBI Taxonomy" id="40302"/>
    <lineage>
        <taxon>Eukaryota</taxon>
        <taxon>Fungi</taxon>
        <taxon>Fungi incertae sedis</taxon>
        <taxon>Microsporidia</taxon>
        <taxon>Nosematidae</taxon>
        <taxon>Vairimorpha</taxon>
    </lineage>
</organism>